<keyword evidence="1" id="KW-0175">Coiled coil</keyword>
<dbReference type="PANTHER" id="PTHR25462">
    <property type="entry name" value="BONUS, ISOFORM C-RELATED"/>
    <property type="match status" value="1"/>
</dbReference>
<dbReference type="SUPFAM" id="SSF57845">
    <property type="entry name" value="B-box zinc-binding domain"/>
    <property type="match status" value="1"/>
</dbReference>
<sequence length="522" mass="58788">MAAEKMNGGNDDVKNKMCSHHPDRKFDMVCITCKDEPICRKCISTTHIKHTCAEMEGYYDTKKDSFLRLVQKADAKVKGMNGKMKRLKKLQDQNQKTIDETVNEVKVRGRELKSKIDKVTENLIDECKSIGTKNDDAMAKLEETLEKSMNDLKQTIQKCKIVIGCEKFEEYALMERNLRSQVLRKAEQLPVLSTPSLSSNVENSSCEQLQNAYGSLSKKDWRLDKMGMSEEDFTPVVNQPAQKPAKLFTVSVLASFELSAQKYIRSVWPVDEHKSWVICGGSNEAHLVSAKGDMVQTSKVDEGVWITDVTCTADESKTMVCCGDGTIREILPSGDCKTMFHTECYANSLSEAEQEGCVTVCRHREQNLVRATFKGKIMQTINFGADGKPLFCKPVCIRVNRSNGDMVVLEANSPRHVVVFDKDLNLLTRYQGNGEYLGEHDENGSDQDEFQPWDVCFDRQGNIMIADGRTKSLILVDRHGQTIRTLFDDDIGPTCMGMCKNGDMWVGFDYGNVKVIRFANTS</sequence>
<organism evidence="2 3">
    <name type="scientific">Mizuhopecten yessoensis</name>
    <name type="common">Japanese scallop</name>
    <name type="synonym">Patinopecten yessoensis</name>
    <dbReference type="NCBI Taxonomy" id="6573"/>
    <lineage>
        <taxon>Eukaryota</taxon>
        <taxon>Metazoa</taxon>
        <taxon>Spiralia</taxon>
        <taxon>Lophotrochozoa</taxon>
        <taxon>Mollusca</taxon>
        <taxon>Bivalvia</taxon>
        <taxon>Autobranchia</taxon>
        <taxon>Pteriomorphia</taxon>
        <taxon>Pectinida</taxon>
        <taxon>Pectinoidea</taxon>
        <taxon>Pectinidae</taxon>
        <taxon>Mizuhopecten</taxon>
    </lineage>
</organism>
<evidence type="ECO:0000313" key="2">
    <source>
        <dbReference type="EMBL" id="OWF50913.1"/>
    </source>
</evidence>
<evidence type="ECO:0000256" key="1">
    <source>
        <dbReference type="SAM" id="Coils"/>
    </source>
</evidence>
<gene>
    <name evidence="2" type="ORF">KP79_PYT04559</name>
</gene>
<dbReference type="InterPro" id="IPR011042">
    <property type="entry name" value="6-blade_b-propeller_TolB-like"/>
</dbReference>
<comment type="caution">
    <text evidence="2">The sequence shown here is derived from an EMBL/GenBank/DDBJ whole genome shotgun (WGS) entry which is preliminary data.</text>
</comment>
<evidence type="ECO:0000313" key="3">
    <source>
        <dbReference type="Proteomes" id="UP000242188"/>
    </source>
</evidence>
<dbReference type="AlphaFoldDB" id="A0A210QQ98"/>
<dbReference type="InterPro" id="IPR047153">
    <property type="entry name" value="TRIM45/56/19-like"/>
</dbReference>
<dbReference type="OrthoDB" id="6108862at2759"/>
<dbReference type="SUPFAM" id="SSF101898">
    <property type="entry name" value="NHL repeat"/>
    <property type="match status" value="1"/>
</dbReference>
<keyword evidence="3" id="KW-1185">Reference proteome</keyword>
<dbReference type="PANTHER" id="PTHR25462:SF296">
    <property type="entry name" value="MEIOTIC P26, ISOFORM F"/>
    <property type="match status" value="1"/>
</dbReference>
<proteinExistence type="predicted"/>
<dbReference type="CDD" id="cd19756">
    <property type="entry name" value="Bbox2"/>
    <property type="match status" value="1"/>
</dbReference>
<dbReference type="Gene3D" id="2.120.10.30">
    <property type="entry name" value="TolB, C-terminal domain"/>
    <property type="match status" value="1"/>
</dbReference>
<reference evidence="2 3" key="1">
    <citation type="journal article" date="2017" name="Nat. Ecol. Evol.">
        <title>Scallop genome provides insights into evolution of bilaterian karyotype and development.</title>
        <authorList>
            <person name="Wang S."/>
            <person name="Zhang J."/>
            <person name="Jiao W."/>
            <person name="Li J."/>
            <person name="Xun X."/>
            <person name="Sun Y."/>
            <person name="Guo X."/>
            <person name="Huan P."/>
            <person name="Dong B."/>
            <person name="Zhang L."/>
            <person name="Hu X."/>
            <person name="Sun X."/>
            <person name="Wang J."/>
            <person name="Zhao C."/>
            <person name="Wang Y."/>
            <person name="Wang D."/>
            <person name="Huang X."/>
            <person name="Wang R."/>
            <person name="Lv J."/>
            <person name="Li Y."/>
            <person name="Zhang Z."/>
            <person name="Liu B."/>
            <person name="Lu W."/>
            <person name="Hui Y."/>
            <person name="Liang J."/>
            <person name="Zhou Z."/>
            <person name="Hou R."/>
            <person name="Li X."/>
            <person name="Liu Y."/>
            <person name="Li H."/>
            <person name="Ning X."/>
            <person name="Lin Y."/>
            <person name="Zhao L."/>
            <person name="Xing Q."/>
            <person name="Dou J."/>
            <person name="Li Y."/>
            <person name="Mao J."/>
            <person name="Guo H."/>
            <person name="Dou H."/>
            <person name="Li T."/>
            <person name="Mu C."/>
            <person name="Jiang W."/>
            <person name="Fu Q."/>
            <person name="Fu X."/>
            <person name="Miao Y."/>
            <person name="Liu J."/>
            <person name="Yu Q."/>
            <person name="Li R."/>
            <person name="Liao H."/>
            <person name="Li X."/>
            <person name="Kong Y."/>
            <person name="Jiang Z."/>
            <person name="Chourrout D."/>
            <person name="Li R."/>
            <person name="Bao Z."/>
        </authorList>
    </citation>
    <scope>NUCLEOTIDE SEQUENCE [LARGE SCALE GENOMIC DNA]</scope>
    <source>
        <strain evidence="2 3">PY_sf001</strain>
    </source>
</reference>
<dbReference type="EMBL" id="NEDP02002418">
    <property type="protein sequence ID" value="OWF50913.1"/>
    <property type="molecule type" value="Genomic_DNA"/>
</dbReference>
<dbReference type="Gene3D" id="1.20.120.20">
    <property type="entry name" value="Apolipoprotein"/>
    <property type="match status" value="1"/>
</dbReference>
<dbReference type="Gene3D" id="3.30.160.60">
    <property type="entry name" value="Classic Zinc Finger"/>
    <property type="match status" value="1"/>
</dbReference>
<accession>A0A210QQ98</accession>
<feature type="coiled-coil region" evidence="1">
    <location>
        <begin position="70"/>
        <end position="100"/>
    </location>
</feature>
<name>A0A210QQ98_MIZYE</name>
<dbReference type="Proteomes" id="UP000242188">
    <property type="component" value="Unassembled WGS sequence"/>
</dbReference>
<protein>
    <submittedName>
        <fullName evidence="2">Tripartite motif-containing protein 45</fullName>
    </submittedName>
</protein>